<dbReference type="InterPro" id="IPR019139">
    <property type="entry name" value="LRRFIP1/2"/>
</dbReference>
<dbReference type="Gene3D" id="3.30.40.10">
    <property type="entry name" value="Zinc/RING finger domain, C3HC4 (zinc finger)"/>
    <property type="match status" value="1"/>
</dbReference>
<dbReference type="InterPro" id="IPR010911">
    <property type="entry name" value="Rab_BD"/>
</dbReference>
<dbReference type="InterPro" id="IPR041282">
    <property type="entry name" value="FYVE_2"/>
</dbReference>
<keyword evidence="10" id="KW-1185">Reference proteome</keyword>
<dbReference type="Pfam" id="PF04698">
    <property type="entry name" value="Rab_eff_C"/>
    <property type="match status" value="1"/>
</dbReference>
<dbReference type="InterPro" id="IPR006788">
    <property type="entry name" value="Myrip/Melanophilin"/>
</dbReference>
<evidence type="ECO:0000256" key="6">
    <source>
        <dbReference type="SAM" id="Coils"/>
    </source>
</evidence>
<dbReference type="GO" id="GO:0017022">
    <property type="term" value="F:myosin binding"/>
    <property type="evidence" value="ECO:0007669"/>
    <property type="project" value="TreeGrafter"/>
</dbReference>
<dbReference type="PANTHER" id="PTHR14555:SF1">
    <property type="entry name" value="MELANOPHILIN"/>
    <property type="match status" value="1"/>
</dbReference>
<dbReference type="InterPro" id="IPR037442">
    <property type="entry name" value="Melanophilin_FYVE-rel_dom"/>
</dbReference>
<dbReference type="SUPFAM" id="SSF57903">
    <property type="entry name" value="FYVE/PHD zinc finger"/>
    <property type="match status" value="1"/>
</dbReference>
<protein>
    <submittedName>
        <fullName evidence="9">Leucine-rich repeat flightless-interacting 2-like isoform X10</fullName>
    </submittedName>
</protein>
<dbReference type="CDD" id="cd15752">
    <property type="entry name" value="FYVE_SlaC2-a"/>
    <property type="match status" value="1"/>
</dbReference>
<keyword evidence="5 6" id="KW-0175">Coiled coil</keyword>
<dbReference type="Pfam" id="PF09738">
    <property type="entry name" value="LRRFIP"/>
    <property type="match status" value="2"/>
</dbReference>
<evidence type="ECO:0000256" key="1">
    <source>
        <dbReference type="ARBA" id="ARBA00008275"/>
    </source>
</evidence>
<dbReference type="GO" id="GO:0006886">
    <property type="term" value="P:intracellular protein transport"/>
    <property type="evidence" value="ECO:0007669"/>
    <property type="project" value="InterPro"/>
</dbReference>
<keyword evidence="4" id="KW-0862">Zinc</keyword>
<keyword evidence="2" id="KW-0479">Metal-binding</keyword>
<comment type="similarity">
    <text evidence="1">Belongs to the LRRFIP family.</text>
</comment>
<evidence type="ECO:0000313" key="10">
    <source>
        <dbReference type="Proteomes" id="UP000290572"/>
    </source>
</evidence>
<sequence length="741" mass="85025">MDKKLDLSRLTEEEAKHVWEVIQRDFVLRKKEEERLGELKSKIEKEETKRELLGSQSNLADSHCIRCLQPFKFLVNSKRQCIDCKLYTCKTCSRYNKKDRGWVCDPCRMSRVLKIGTLGWYHDNVRSRFKRFGSAKVMRSLYKRLNEEGHRDDDTQSMPDVRNDGIYSEHRMVRTRSLSKINSSVAPRQIYLDTSEEEDMFRYPVYQLPPRRRSRASSQENIHQGAPPINELTKRMSAIESLLNRLEEKMTLPPDQSTAGQMEEEKLRRKLDELMSDKALSSDEDEPKRPPQSKGSAMRGDQAPIAPATQEPLSSSSDEMPTEAQKVYMTAGKSFDMAKKLQMMEQNAKNHYGGPLTDSELSELEDQVALAAAKVQSTESEVSDIEGKIAALSAKGLSFDKAKKKAEARLAAKRAARAEAREIRMKELERQQKEISDDEERMSVGSRGSLRDSLVEVEEKYRKAMVSNAQLDNEKTNLMYQVDTLRDTLMELEELLCETRRECEEKTRDFERERHAHSVLKFQSEEMKETLKQSEELLTKHGIVLGSEVTPNGEVVDGVIDGHANAETASRLNQDSHTPTMIGDSMLEIRLKKLVEERESLLDQVRKYKSIAEQKQKNGTEETGSTDDDDLQNGLDPHILDLQRDANRQISDLKFKLVKSEQEVTALEQSIMRLEGQVSRYKMSAEAAEKVEDELKVEKRKLQRELRSALDRIDELEASNSHLTKRLEKMKANRSALLAQQ</sequence>
<gene>
    <name evidence="9" type="ORF">ROHU_021838</name>
</gene>
<dbReference type="GO" id="GO:0003779">
    <property type="term" value="F:actin binding"/>
    <property type="evidence" value="ECO:0007669"/>
    <property type="project" value="TreeGrafter"/>
</dbReference>
<feature type="domain" description="RabBD" evidence="8">
    <location>
        <begin position="4"/>
        <end position="124"/>
    </location>
</feature>
<dbReference type="AlphaFoldDB" id="A0A498N7J3"/>
<feature type="coiled-coil region" evidence="6">
    <location>
        <begin position="361"/>
        <end position="474"/>
    </location>
</feature>
<evidence type="ECO:0000259" key="8">
    <source>
        <dbReference type="PROSITE" id="PS50916"/>
    </source>
</evidence>
<proteinExistence type="inferred from homology"/>
<evidence type="ECO:0000256" key="2">
    <source>
        <dbReference type="ARBA" id="ARBA00022723"/>
    </source>
</evidence>
<dbReference type="PANTHER" id="PTHR14555">
    <property type="entry name" value="MYELIN-ASSOCIATED OLIGODENDROCYTIC BASIC PROTEIN MOBP -RELATED"/>
    <property type="match status" value="1"/>
</dbReference>
<feature type="region of interest" description="Disordered" evidence="7">
    <location>
        <begin position="613"/>
        <end position="635"/>
    </location>
</feature>
<dbReference type="GO" id="GO:0008270">
    <property type="term" value="F:zinc ion binding"/>
    <property type="evidence" value="ECO:0007669"/>
    <property type="project" value="UniProtKB-KW"/>
</dbReference>
<dbReference type="EMBL" id="QBIY01012503">
    <property type="protein sequence ID" value="RXN24885.1"/>
    <property type="molecule type" value="Genomic_DNA"/>
</dbReference>
<dbReference type="InterPro" id="IPR013083">
    <property type="entry name" value="Znf_RING/FYVE/PHD"/>
</dbReference>
<feature type="coiled-coil region" evidence="6">
    <location>
        <begin position="650"/>
        <end position="740"/>
    </location>
</feature>
<evidence type="ECO:0000256" key="3">
    <source>
        <dbReference type="ARBA" id="ARBA00022771"/>
    </source>
</evidence>
<evidence type="ECO:0000256" key="4">
    <source>
        <dbReference type="ARBA" id="ARBA00022833"/>
    </source>
</evidence>
<name>A0A498N7J3_LABRO</name>
<dbReference type="FunFam" id="3.30.40.10:FF:000018">
    <property type="entry name" value="Synaptotagmin-like 5, isoform CRA_a"/>
    <property type="match status" value="1"/>
</dbReference>
<feature type="region of interest" description="Disordered" evidence="7">
    <location>
        <begin position="276"/>
        <end position="323"/>
    </location>
</feature>
<dbReference type="GO" id="GO:0031267">
    <property type="term" value="F:small GTPase binding"/>
    <property type="evidence" value="ECO:0007669"/>
    <property type="project" value="InterPro"/>
</dbReference>
<dbReference type="Gene3D" id="1.20.5.4090">
    <property type="match status" value="1"/>
</dbReference>
<evidence type="ECO:0000256" key="5">
    <source>
        <dbReference type="ARBA" id="ARBA00023054"/>
    </source>
</evidence>
<comment type="caution">
    <text evidence="9">The sequence shown here is derived from an EMBL/GenBank/DDBJ whole genome shotgun (WGS) entry which is preliminary data.</text>
</comment>
<organism evidence="9 10">
    <name type="scientific">Labeo rohita</name>
    <name type="common">Indian major carp</name>
    <name type="synonym">Cyprinus rohita</name>
    <dbReference type="NCBI Taxonomy" id="84645"/>
    <lineage>
        <taxon>Eukaryota</taxon>
        <taxon>Metazoa</taxon>
        <taxon>Chordata</taxon>
        <taxon>Craniata</taxon>
        <taxon>Vertebrata</taxon>
        <taxon>Euteleostomi</taxon>
        <taxon>Actinopterygii</taxon>
        <taxon>Neopterygii</taxon>
        <taxon>Teleostei</taxon>
        <taxon>Ostariophysi</taxon>
        <taxon>Cypriniformes</taxon>
        <taxon>Cyprinidae</taxon>
        <taxon>Labeoninae</taxon>
        <taxon>Labeonini</taxon>
        <taxon>Labeo</taxon>
    </lineage>
</organism>
<dbReference type="InterPro" id="IPR011011">
    <property type="entry name" value="Znf_FYVE_PHD"/>
</dbReference>
<feature type="region of interest" description="Disordered" evidence="7">
    <location>
        <begin position="203"/>
        <end position="233"/>
    </location>
</feature>
<dbReference type="GO" id="GO:0030864">
    <property type="term" value="C:cortical actin cytoskeleton"/>
    <property type="evidence" value="ECO:0007669"/>
    <property type="project" value="TreeGrafter"/>
</dbReference>
<accession>A0A498N7J3</accession>
<evidence type="ECO:0000256" key="7">
    <source>
        <dbReference type="SAM" id="MobiDB-lite"/>
    </source>
</evidence>
<reference evidence="9 10" key="1">
    <citation type="submission" date="2018-03" db="EMBL/GenBank/DDBJ databases">
        <title>Draft genome sequence of Rohu Carp (Labeo rohita).</title>
        <authorList>
            <person name="Das P."/>
            <person name="Kushwaha B."/>
            <person name="Joshi C.G."/>
            <person name="Kumar D."/>
            <person name="Nagpure N.S."/>
            <person name="Sahoo L."/>
            <person name="Das S.P."/>
            <person name="Bit A."/>
            <person name="Patnaik S."/>
            <person name="Meher P.K."/>
            <person name="Jayasankar P."/>
            <person name="Koringa P.G."/>
            <person name="Patel N.V."/>
            <person name="Hinsu A.T."/>
            <person name="Kumar R."/>
            <person name="Pandey M."/>
            <person name="Agarwal S."/>
            <person name="Srivastava S."/>
            <person name="Singh M."/>
            <person name="Iquebal M.A."/>
            <person name="Jaiswal S."/>
            <person name="Angadi U.B."/>
            <person name="Kumar N."/>
            <person name="Raza M."/>
            <person name="Shah T.M."/>
            <person name="Rai A."/>
            <person name="Jena J.K."/>
        </authorList>
    </citation>
    <scope>NUCLEOTIDE SEQUENCE [LARGE SCALE GENOMIC DNA]</scope>
    <source>
        <strain evidence="9">DASCIFA01</strain>
        <tissue evidence="9">Testis</tissue>
    </source>
</reference>
<keyword evidence="3" id="KW-0863">Zinc-finger</keyword>
<dbReference type="PROSITE" id="PS50916">
    <property type="entry name" value="RABBD"/>
    <property type="match status" value="1"/>
</dbReference>
<dbReference type="InterPro" id="IPR051745">
    <property type="entry name" value="Intracell_Transport_Effector"/>
</dbReference>
<evidence type="ECO:0000313" key="9">
    <source>
        <dbReference type="EMBL" id="RXN24885.1"/>
    </source>
</evidence>
<dbReference type="Pfam" id="PF02318">
    <property type="entry name" value="FYVE_2"/>
    <property type="match status" value="1"/>
</dbReference>
<dbReference type="Proteomes" id="UP000290572">
    <property type="component" value="Unassembled WGS sequence"/>
</dbReference>
<feature type="coiled-coil region" evidence="6">
    <location>
        <begin position="29"/>
        <end position="56"/>
    </location>
</feature>
<dbReference type="GO" id="GO:0006355">
    <property type="term" value="P:regulation of DNA-templated transcription"/>
    <property type="evidence" value="ECO:0007669"/>
    <property type="project" value="InterPro"/>
</dbReference>